<gene>
    <name evidence="2" type="ORF">CAY35_06700</name>
</gene>
<reference evidence="2 3" key="1">
    <citation type="submission" date="2018-05" db="EMBL/GenBank/DDBJ databases">
        <title>Draft Genome Sequence of Arthrobacter cumminsii IME1328, Isolated from a Patient Who Suffered from Foot Ulcers in China.</title>
        <authorList>
            <person name="Li M."/>
            <person name="Jiang Z."/>
            <person name="Sun Q."/>
            <person name="Tong Y."/>
        </authorList>
    </citation>
    <scope>NUCLEOTIDE SEQUENCE [LARGE SCALE GENOMIC DNA]</scope>
    <source>
        <strain evidence="2 3">IME1328</strain>
    </source>
</reference>
<comment type="caution">
    <text evidence="2">The sequence shown here is derived from an EMBL/GenBank/DDBJ whole genome shotgun (WGS) entry which is preliminary data.</text>
</comment>
<evidence type="ECO:0000313" key="3">
    <source>
        <dbReference type="Proteomes" id="UP000245514"/>
    </source>
</evidence>
<organism evidence="2 3">
    <name type="scientific">Pseudoglutamicibacter cumminsii</name>
    <dbReference type="NCBI Taxonomy" id="156979"/>
    <lineage>
        <taxon>Bacteria</taxon>
        <taxon>Bacillati</taxon>
        <taxon>Actinomycetota</taxon>
        <taxon>Actinomycetes</taxon>
        <taxon>Micrococcales</taxon>
        <taxon>Micrococcaceae</taxon>
        <taxon>Pseudoglutamicibacter</taxon>
    </lineage>
</organism>
<evidence type="ECO:0000313" key="2">
    <source>
        <dbReference type="EMBL" id="PWI27481.1"/>
    </source>
</evidence>
<keyword evidence="3" id="KW-1185">Reference proteome</keyword>
<evidence type="ECO:0000256" key="1">
    <source>
        <dbReference type="SAM" id="MobiDB-lite"/>
    </source>
</evidence>
<protein>
    <recommendedName>
        <fullName evidence="4">Gram-positive cocci surface proteins LPxTG domain-containing protein</fullName>
    </recommendedName>
</protein>
<sequence length="1669" mass="175106">MVGPGAAGVSAAPGETQPTDSAHTSTKTAYTADGKKLDGNSVVTQGDEITYAVSDKVQSGPNLPDPRVLTDTMSSNQSYVKGSLTELNEGNPGLKVFEPSAVDWSKGQRIAAFTPTYGEPATETDAGTKRTADPLFGQNAQYAEGVAPKVSGDKVVQNSDGFNPTIAYNKKGEQIVWSITHHEKDATLGCQFVGSRDNCSSAKSYWGSEFWTQQNVPTITRNRTTGLMSLNKGVGNYFVGVVDFADVAPGVPPKKITKEPVQILSGTRGEGIVNFQASGLFESDGKYYMIGRTEGSKSQFKLGCFDADTNAVCEGFSPEGNLVATDDFVAKAAEMRVYSEIHLAGGKIAFTTAPAGNNAQSALWCVKPEGNTMVNCDGSATIKPLKIGDSYTAVPVVSKDTSGTTIVPEVVNEGQERQRVSGFCSGPLGNNAKAKECFDLNGKSIGMPYPGLPVYNVAHTRLHDAFAYPANSAQAIYPLSYGNNRATCYDFEKKALCDRSVSVPGNSDTTWLDEQTIKGTKYQGKIYGARMIPGSSNCMVSLGDTATFLFWTVDANGKVTPAGNNCQPLSVNFVDQDKRYCAPGDNGMTEWGELKLRTVKTGTAKEGVSVDAPQLEFYEYDAVEGKQTDKLIGRATMQGSGSEWTLAKPEFLNYKSTKNFTVRVVNAHEGATYQFTQHHDADAQPSVCYKARVIQNCAPEADMKLTNKAVWSTGSLETRAPLEKTAETEIEIPAQPGEGCFKVQKESITEQVKTKEGGTWSADYKITVTNTDKPNLTSEPVTDKPTVPAGFTITEVKVDGKAVTRQSDGMFTVSEGVNLDGGASKSFTITLSGDVAESGVDWTAAGECDITGEGNPKKGLFNLVVMNGDGDGPENNDACVPVIKEDDPVFKVKKDSASAGAKAENGEWTSAYTVTVTNDGEIEGTSKAVTDTPSVPEGFKLEGATVDGETVELVDGSFTVTEGVELAAGKDKVFEVVLSGTYDAASADWVAVGECETEGEGNPDKGLFNKVTLEGDSDGPENNDACNPVGKDPSFKVKKDSAEAGATAADGEWTSAYTVTVTNDGEIAGTSKAVTDTPSVPEGFKLEGATVDGEAVEITDGTFTVTDGVKLAAGKEKQFEVVLSGTYEADKADWVAVGECDVTGEGDPAKGLFNKVTMEGDSDGPENNDACNPVGKDPSFKVKKDSASAGAKAENGEWTSAYTVTVTNDGEIEGTSKVVTDTPSVPEGFKVTGAKVDGTEVEITDGTFTVTDGVKLDAGKDKQFEVVLSGTYDADKADWVAVGECDITGEGDPAKGLFNKVTMEEDSDGPENNEACNPVGKDPSFKVKKDSAEAGATAADGEWTSAYTVTVTNDGEVAGTSKAVTDTPSVPAGFKVTGAKVDGEAVELVDGSFTVTDGVKLAAGENKQFEVVLSGTYEADKADWVAVGECDITGEGDSSKGLFNKVTMEGDSDGPENNDACNPVGKDPSFKVKKDSAEAGAKVADGEWTSAYTVTVTNDGEIAGTSKAVTDTPSVPEGFELTEAKVDGETVELVDGSFTVTDGVKLAAGENKVFEVVLSGTYEAGKADWVAVGECETEGEGDPAKGLFNKVTMEGDSDGPENNDACNPVSKDPAFAVKKDADTTSVVTSEGKTWKATYTVTVSNTGDIAGTSKAVTDTPSVPEGFTVTG</sequence>
<name>A0ABX5L498_9MICC</name>
<dbReference type="EMBL" id="QFWG01000008">
    <property type="protein sequence ID" value="PWI27481.1"/>
    <property type="molecule type" value="Genomic_DNA"/>
</dbReference>
<proteinExistence type="predicted"/>
<feature type="region of interest" description="Disordered" evidence="1">
    <location>
        <begin position="1"/>
        <end position="41"/>
    </location>
</feature>
<feature type="region of interest" description="Disordered" evidence="1">
    <location>
        <begin position="1305"/>
        <end position="1324"/>
    </location>
</feature>
<dbReference type="Proteomes" id="UP000245514">
    <property type="component" value="Unassembled WGS sequence"/>
</dbReference>
<feature type="non-terminal residue" evidence="2">
    <location>
        <position position="1669"/>
    </location>
</feature>
<evidence type="ECO:0008006" key="4">
    <source>
        <dbReference type="Google" id="ProtNLM"/>
    </source>
</evidence>
<accession>A0ABX5L498</accession>
<feature type="compositionally biased region" description="Low complexity" evidence="1">
    <location>
        <begin position="1"/>
        <end position="14"/>
    </location>
</feature>
<feature type="compositionally biased region" description="Polar residues" evidence="1">
    <location>
        <begin position="16"/>
        <end position="29"/>
    </location>
</feature>